<feature type="region of interest" description="Disordered" evidence="1">
    <location>
        <begin position="418"/>
        <end position="443"/>
    </location>
</feature>
<feature type="domain" description="DNA-PKcs N-terminal" evidence="2">
    <location>
        <begin position="565"/>
        <end position="616"/>
    </location>
</feature>
<evidence type="ECO:0000256" key="1">
    <source>
        <dbReference type="SAM" id="MobiDB-lite"/>
    </source>
</evidence>
<reference evidence="3" key="1">
    <citation type="submission" date="2023-07" db="EMBL/GenBank/DDBJ databases">
        <authorList>
            <person name="Stuckert A."/>
        </authorList>
    </citation>
    <scope>NUCLEOTIDE SEQUENCE</scope>
</reference>
<keyword evidence="4" id="KW-1185">Reference proteome</keyword>
<dbReference type="Pfam" id="PF20500">
    <property type="entry name" value="DNA-PKcs_N"/>
    <property type="match status" value="3"/>
</dbReference>
<accession>A0ABN9LU71</accession>
<evidence type="ECO:0000259" key="2">
    <source>
        <dbReference type="Pfam" id="PF20500"/>
    </source>
</evidence>
<sequence length="652" mass="73477">MRQRVYMRFLHHLRMRFKRCGFKRKCETSLTIALLVTNDAKAHKDKLQFFMEQFYKIIRKMESSNKELSIAIRGYGLFAAPCKAVNAKDVDFMYIELIQRCKQMYLTEAETEEDNVYQLPNFLQAIASVILYMDSDGYRADRSDEPSVSGEVRAGKWKVPTFKEYLDLFRNLLNCDQLKESIFSDETLPHVTSPLLSLSRLLYDELIKSILKIIEKLDLSLQKQEPGQEIYNGNQGNHQVTKRGPALSNPMFTLVTRGLRHRWPLESCLCDSSPATTQRLSNDHGQVVSLVVIVGKLLSVTCLSCPPWGMERFLVRCAAGSAVVPVFLFFCRALVVGPSGLPPPFLAPVSSDSGPRSRSSCVLLGDKADRVLLDSENQKSFLPEEPDIQGLKLQETTVSDSADCNVSSGVDDGLYTISPVGSKPLQSSADTHPRKLERKSKFLEQKSVHSREVSEFHRSQDIVLPSFCHNPSNPEEHRFHTLDVRLIVLYYLEQTKSFRIDKNLFVHLSGRNKGKKGMETTSCGCRGRLLETELTGVNTKSSGKWPQNSEKLSCFALFVKFGKETAFKLGLSSPQLADAGLDALEDWSSRIPPDTMELYYKDILPSLDGYLTDTSSSGMNIILIARYMGNLFYSTECRSQFELLVCITCFGA</sequence>
<feature type="compositionally biased region" description="Basic and acidic residues" evidence="1">
    <location>
        <begin position="431"/>
        <end position="443"/>
    </location>
</feature>
<proteinExistence type="predicted"/>
<dbReference type="InterPro" id="IPR046804">
    <property type="entry name" value="DNA-PKcs_N"/>
</dbReference>
<feature type="domain" description="DNA-PKcs N-terminal" evidence="2">
    <location>
        <begin position="142"/>
        <end position="232"/>
    </location>
</feature>
<dbReference type="Proteomes" id="UP001176940">
    <property type="component" value="Unassembled WGS sequence"/>
</dbReference>
<dbReference type="PANTHER" id="PTHR33066">
    <property type="entry name" value="INTEGRASE_SAM-LIKE_N DOMAIN-CONTAINING PROTEIN"/>
    <property type="match status" value="1"/>
</dbReference>
<feature type="domain" description="DNA-PKcs N-terminal" evidence="2">
    <location>
        <begin position="31"/>
        <end position="135"/>
    </location>
</feature>
<dbReference type="PANTHER" id="PTHR33066:SF2">
    <property type="entry name" value="FILAGGRIN-2-LIKE"/>
    <property type="match status" value="1"/>
</dbReference>
<evidence type="ECO:0000313" key="4">
    <source>
        <dbReference type="Proteomes" id="UP001176940"/>
    </source>
</evidence>
<dbReference type="EMBL" id="CAUEEQ010032417">
    <property type="protein sequence ID" value="CAJ0950886.1"/>
    <property type="molecule type" value="Genomic_DNA"/>
</dbReference>
<comment type="caution">
    <text evidence="3">The sequence shown here is derived from an EMBL/GenBank/DDBJ whole genome shotgun (WGS) entry which is preliminary data.</text>
</comment>
<name>A0ABN9LU71_9NEOB</name>
<protein>
    <recommendedName>
        <fullName evidence="2">DNA-PKcs N-terminal domain-containing protein</fullName>
    </recommendedName>
</protein>
<gene>
    <name evidence="3" type="ORF">RIMI_LOCUS13214180</name>
</gene>
<organism evidence="3 4">
    <name type="scientific">Ranitomeya imitator</name>
    <name type="common">mimic poison frog</name>
    <dbReference type="NCBI Taxonomy" id="111125"/>
    <lineage>
        <taxon>Eukaryota</taxon>
        <taxon>Metazoa</taxon>
        <taxon>Chordata</taxon>
        <taxon>Craniata</taxon>
        <taxon>Vertebrata</taxon>
        <taxon>Euteleostomi</taxon>
        <taxon>Amphibia</taxon>
        <taxon>Batrachia</taxon>
        <taxon>Anura</taxon>
        <taxon>Neobatrachia</taxon>
        <taxon>Hyloidea</taxon>
        <taxon>Dendrobatidae</taxon>
        <taxon>Dendrobatinae</taxon>
        <taxon>Ranitomeya</taxon>
    </lineage>
</organism>
<evidence type="ECO:0000313" key="3">
    <source>
        <dbReference type="EMBL" id="CAJ0950886.1"/>
    </source>
</evidence>